<dbReference type="EMBL" id="CAJVCH010544058">
    <property type="protein sequence ID" value="CAG7827584.1"/>
    <property type="molecule type" value="Genomic_DNA"/>
</dbReference>
<accession>A0A8J2LQR6</accession>
<dbReference type="Proteomes" id="UP000708208">
    <property type="component" value="Unassembled WGS sequence"/>
</dbReference>
<dbReference type="AlphaFoldDB" id="A0A8J2LQR6"/>
<comment type="caution">
    <text evidence="1">The sequence shown here is derived from an EMBL/GenBank/DDBJ whole genome shotgun (WGS) entry which is preliminary data.</text>
</comment>
<evidence type="ECO:0000313" key="1">
    <source>
        <dbReference type="EMBL" id="CAG7827584.1"/>
    </source>
</evidence>
<evidence type="ECO:0000313" key="2">
    <source>
        <dbReference type="Proteomes" id="UP000708208"/>
    </source>
</evidence>
<keyword evidence="2" id="KW-1185">Reference proteome</keyword>
<protein>
    <submittedName>
        <fullName evidence="1">Uncharacterized protein</fullName>
    </submittedName>
</protein>
<organism evidence="1 2">
    <name type="scientific">Allacma fusca</name>
    <dbReference type="NCBI Taxonomy" id="39272"/>
    <lineage>
        <taxon>Eukaryota</taxon>
        <taxon>Metazoa</taxon>
        <taxon>Ecdysozoa</taxon>
        <taxon>Arthropoda</taxon>
        <taxon>Hexapoda</taxon>
        <taxon>Collembola</taxon>
        <taxon>Symphypleona</taxon>
        <taxon>Sminthuridae</taxon>
        <taxon>Allacma</taxon>
    </lineage>
</organism>
<name>A0A8J2LQR6_9HEXA</name>
<gene>
    <name evidence="1" type="ORF">AFUS01_LOCUS37562</name>
</gene>
<sequence>MISNKNPGIYFILSIQPLRNYWFSWHCHQPVEETDQLTPVRVFHTGVCTRNVSRQDPPNFRNCNTSAFTWKIRSTVQVTVKTVSDCLPVFYSGAVLIGIFLDSVGIVSTLRTFAIREIGAPWMGHS</sequence>
<proteinExistence type="predicted"/>
<reference evidence="1" key="1">
    <citation type="submission" date="2021-06" db="EMBL/GenBank/DDBJ databases">
        <authorList>
            <person name="Hodson N. C."/>
            <person name="Mongue J. A."/>
            <person name="Jaron S. K."/>
        </authorList>
    </citation>
    <scope>NUCLEOTIDE SEQUENCE</scope>
</reference>